<dbReference type="GO" id="GO:0005829">
    <property type="term" value="C:cytosol"/>
    <property type="evidence" value="ECO:0007669"/>
    <property type="project" value="TreeGrafter"/>
</dbReference>
<feature type="binding site" evidence="6">
    <location>
        <position position="175"/>
    </location>
    <ligand>
        <name>substrate</name>
    </ligand>
</feature>
<protein>
    <recommendedName>
        <fullName evidence="6 7">Methionine aminopeptidase</fullName>
        <shortName evidence="6">MAP</shortName>
        <shortName evidence="6">MetAP</shortName>
        <ecNumber evidence="6 7">3.4.11.18</ecNumber>
    </recommendedName>
    <alternativeName>
        <fullName evidence="6">Peptidase M</fullName>
    </alternativeName>
</protein>
<reference evidence="9" key="1">
    <citation type="submission" date="2022-03" db="EMBL/GenBank/DDBJ databases">
        <title>Complete genome sequence of Caldinitratiruptor microaerophilus.</title>
        <authorList>
            <person name="Mukaiyama R."/>
            <person name="Nishiyama T."/>
            <person name="Ueda K."/>
        </authorList>
    </citation>
    <scope>NUCLEOTIDE SEQUENCE</scope>
    <source>
        <strain evidence="9">JCM 16183</strain>
    </source>
</reference>
<keyword evidence="5 6" id="KW-0378">Hydrolase</keyword>
<dbReference type="KEGG" id="cmic:caldi_33320"/>
<dbReference type="SUPFAM" id="SSF55920">
    <property type="entry name" value="Creatinase/aminopeptidase"/>
    <property type="match status" value="1"/>
</dbReference>
<feature type="domain" description="Peptidase M24" evidence="8">
    <location>
        <begin position="12"/>
        <end position="239"/>
    </location>
</feature>
<dbReference type="EC" id="3.4.11.18" evidence="6 7"/>
<comment type="similarity">
    <text evidence="6">Belongs to the peptidase M24A family. Methionine aminopeptidase type 1 subfamily.</text>
</comment>
<keyword evidence="10" id="KW-1185">Reference proteome</keyword>
<organism evidence="9 10">
    <name type="scientific">Caldinitratiruptor microaerophilus</name>
    <dbReference type="NCBI Taxonomy" id="671077"/>
    <lineage>
        <taxon>Bacteria</taxon>
        <taxon>Bacillati</taxon>
        <taxon>Bacillota</taxon>
        <taxon>Clostridia</taxon>
        <taxon>Eubacteriales</taxon>
        <taxon>Symbiobacteriaceae</taxon>
        <taxon>Caldinitratiruptor</taxon>
    </lineage>
</organism>
<dbReference type="InterPro" id="IPR001714">
    <property type="entry name" value="Pept_M24_MAP"/>
</dbReference>
<dbReference type="PANTHER" id="PTHR43330">
    <property type="entry name" value="METHIONINE AMINOPEPTIDASE"/>
    <property type="match status" value="1"/>
</dbReference>
<dbReference type="PROSITE" id="PS00680">
    <property type="entry name" value="MAP_1"/>
    <property type="match status" value="1"/>
</dbReference>
<evidence type="ECO:0000313" key="10">
    <source>
        <dbReference type="Proteomes" id="UP001163687"/>
    </source>
</evidence>
<feature type="binding site" evidence="6">
    <location>
        <position position="232"/>
    </location>
    <ligand>
        <name>a divalent metal cation</name>
        <dbReference type="ChEBI" id="CHEBI:60240"/>
        <label>2</label>
        <note>catalytic</note>
    </ligand>
</feature>
<evidence type="ECO:0000256" key="3">
    <source>
        <dbReference type="ARBA" id="ARBA00022670"/>
    </source>
</evidence>
<evidence type="ECO:0000256" key="2">
    <source>
        <dbReference type="ARBA" id="ARBA00022438"/>
    </source>
</evidence>
<feature type="binding site" evidence="6">
    <location>
        <position position="168"/>
    </location>
    <ligand>
        <name>a divalent metal cation</name>
        <dbReference type="ChEBI" id="CHEBI:60240"/>
        <label>2</label>
        <note>catalytic</note>
    </ligand>
</feature>
<dbReference type="EMBL" id="AP025628">
    <property type="protein sequence ID" value="BDG62242.1"/>
    <property type="molecule type" value="Genomic_DNA"/>
</dbReference>
<dbReference type="GO" id="GO:0004239">
    <property type="term" value="F:initiator methionyl aminopeptidase activity"/>
    <property type="evidence" value="ECO:0007669"/>
    <property type="project" value="UniProtKB-UniRule"/>
</dbReference>
<dbReference type="InterPro" id="IPR002467">
    <property type="entry name" value="Pept_M24A_MAP1"/>
</dbReference>
<evidence type="ECO:0000256" key="4">
    <source>
        <dbReference type="ARBA" id="ARBA00022723"/>
    </source>
</evidence>
<name>A0AA35CN87_9FIRM</name>
<dbReference type="GO" id="GO:0070006">
    <property type="term" value="F:metalloaminopeptidase activity"/>
    <property type="evidence" value="ECO:0007669"/>
    <property type="project" value="UniProtKB-UniRule"/>
</dbReference>
<evidence type="ECO:0000313" key="9">
    <source>
        <dbReference type="EMBL" id="BDG62242.1"/>
    </source>
</evidence>
<comment type="catalytic activity">
    <reaction evidence="6 7">
        <text>Release of N-terminal amino acids, preferentially methionine, from peptides and arylamides.</text>
        <dbReference type="EC" id="3.4.11.18"/>
    </reaction>
</comment>
<feature type="binding site" evidence="6">
    <location>
        <position position="105"/>
    </location>
    <ligand>
        <name>a divalent metal cation</name>
        <dbReference type="ChEBI" id="CHEBI:60240"/>
        <label>2</label>
        <note>catalytic</note>
    </ligand>
</feature>
<dbReference type="AlphaFoldDB" id="A0AA35CN87"/>
<feature type="binding site" evidence="6">
    <location>
        <position position="77"/>
    </location>
    <ligand>
        <name>substrate</name>
    </ligand>
</feature>
<proteinExistence type="inferred from homology"/>
<evidence type="ECO:0000259" key="8">
    <source>
        <dbReference type="Pfam" id="PF00557"/>
    </source>
</evidence>
<feature type="binding site" evidence="6">
    <location>
        <position position="105"/>
    </location>
    <ligand>
        <name>a divalent metal cation</name>
        <dbReference type="ChEBI" id="CHEBI:60240"/>
        <label>1</label>
    </ligand>
</feature>
<comment type="subunit">
    <text evidence="6">Monomer.</text>
</comment>
<keyword evidence="2 6" id="KW-0031">Aminopeptidase</keyword>
<feature type="binding site" evidence="6">
    <location>
        <position position="232"/>
    </location>
    <ligand>
        <name>a divalent metal cation</name>
        <dbReference type="ChEBI" id="CHEBI:60240"/>
        <label>1</label>
    </ligand>
</feature>
<dbReference type="PRINTS" id="PR00599">
    <property type="entry name" value="MAPEPTIDASE"/>
</dbReference>
<feature type="binding site" evidence="6">
    <location>
        <position position="94"/>
    </location>
    <ligand>
        <name>a divalent metal cation</name>
        <dbReference type="ChEBI" id="CHEBI:60240"/>
        <label>1</label>
    </ligand>
</feature>
<keyword evidence="3 6" id="KW-0645">Protease</keyword>
<accession>A0AA35CN87</accession>
<evidence type="ECO:0000256" key="6">
    <source>
        <dbReference type="HAMAP-Rule" id="MF_01974"/>
    </source>
</evidence>
<comment type="cofactor">
    <cofactor evidence="6">
        <name>Co(2+)</name>
        <dbReference type="ChEBI" id="CHEBI:48828"/>
    </cofactor>
    <cofactor evidence="6">
        <name>Zn(2+)</name>
        <dbReference type="ChEBI" id="CHEBI:29105"/>
    </cofactor>
    <cofactor evidence="6">
        <name>Mn(2+)</name>
        <dbReference type="ChEBI" id="CHEBI:29035"/>
    </cofactor>
    <cofactor evidence="6">
        <name>Fe(2+)</name>
        <dbReference type="ChEBI" id="CHEBI:29033"/>
    </cofactor>
    <text evidence="6">Binds 2 divalent metal cations per subunit. Has a high-affinity and a low affinity metal-binding site. The true nature of the physiological cofactor is under debate. The enzyme is active with cobalt, zinc, manganese or divalent iron ions. Most likely, methionine aminopeptidases function as mononuclear Fe(2+)-metalloproteases under physiological conditions, and the catalytically relevant metal-binding site has been assigned to the histidine-containing high-affinity site.</text>
</comment>
<dbReference type="GO" id="GO:0006508">
    <property type="term" value="P:proteolysis"/>
    <property type="evidence" value="ECO:0007669"/>
    <property type="project" value="UniProtKB-KW"/>
</dbReference>
<dbReference type="RefSeq" id="WP_264842836.1">
    <property type="nucleotide sequence ID" value="NZ_AP025628.1"/>
</dbReference>
<dbReference type="InterPro" id="IPR036005">
    <property type="entry name" value="Creatinase/aminopeptidase-like"/>
</dbReference>
<dbReference type="GO" id="GO:0046872">
    <property type="term" value="F:metal ion binding"/>
    <property type="evidence" value="ECO:0007669"/>
    <property type="project" value="UniProtKB-UniRule"/>
</dbReference>
<keyword evidence="4 6" id="KW-0479">Metal-binding</keyword>
<feature type="binding site" evidence="6">
    <location>
        <position position="201"/>
    </location>
    <ligand>
        <name>a divalent metal cation</name>
        <dbReference type="ChEBI" id="CHEBI:60240"/>
        <label>2</label>
        <note>catalytic</note>
    </ligand>
</feature>
<dbReference type="NCBIfam" id="TIGR00500">
    <property type="entry name" value="met_pdase_I"/>
    <property type="match status" value="1"/>
</dbReference>
<dbReference type="Pfam" id="PF00557">
    <property type="entry name" value="Peptidase_M24"/>
    <property type="match status" value="1"/>
</dbReference>
<dbReference type="InterPro" id="IPR000994">
    <property type="entry name" value="Pept_M24"/>
</dbReference>
<dbReference type="CDD" id="cd01086">
    <property type="entry name" value="MetAP1"/>
    <property type="match status" value="1"/>
</dbReference>
<evidence type="ECO:0000256" key="1">
    <source>
        <dbReference type="ARBA" id="ARBA00002521"/>
    </source>
</evidence>
<dbReference type="Gene3D" id="3.90.230.10">
    <property type="entry name" value="Creatinase/methionine aminopeptidase superfamily"/>
    <property type="match status" value="1"/>
</dbReference>
<dbReference type="HAMAP" id="MF_01974">
    <property type="entry name" value="MetAP_1"/>
    <property type="match status" value="1"/>
</dbReference>
<sequence length="248" mass="27012">MIILKSAREIAIMREAGRIAARVHEALREAIRPGVETRELDALADRLIREAGGVPTFKGYHDYPASICTSVNEVVVHGIPSSRRLREGDIVAIDLGVTYQGYVGDCAYTWPVGEVSDEARRLLQVTQEALQLAIEQCRPGRHLGDIGHAVQSHVEAAGFSVVREYVGHGIGASMHEDPQVPNYGQPGTGVVLRPGMVLAIEPMVNAGTWEVRVLPDRWTVVTADGRYSAHFEHTVAITEGDPLILTLP</sequence>
<evidence type="ECO:0000256" key="5">
    <source>
        <dbReference type="ARBA" id="ARBA00022801"/>
    </source>
</evidence>
<dbReference type="PANTHER" id="PTHR43330:SF27">
    <property type="entry name" value="METHIONINE AMINOPEPTIDASE"/>
    <property type="match status" value="1"/>
</dbReference>
<comment type="function">
    <text evidence="1 6">Removes the N-terminal methionine from nascent proteins. The N-terminal methionine is often cleaved when the second residue in the primary sequence is small and uncharged (Met-Ala-, Cys, Gly, Pro, Ser, Thr, or Val). Requires deformylation of the N(alpha)-formylated initiator methionine before it can be hydrolyzed.</text>
</comment>
<dbReference type="Proteomes" id="UP001163687">
    <property type="component" value="Chromosome"/>
</dbReference>
<gene>
    <name evidence="6" type="primary">map</name>
    <name evidence="9" type="ORF">caldi_33320</name>
</gene>
<evidence type="ECO:0000256" key="7">
    <source>
        <dbReference type="RuleBase" id="RU003653"/>
    </source>
</evidence>